<accession>A0AAD4ZI79</accession>
<dbReference type="EMBL" id="JAJFAZ020000001">
    <property type="protein sequence ID" value="KAI5347767.1"/>
    <property type="molecule type" value="Genomic_DNA"/>
</dbReference>
<evidence type="ECO:0000313" key="1">
    <source>
        <dbReference type="EMBL" id="KAI5347767.1"/>
    </source>
</evidence>
<proteinExistence type="predicted"/>
<dbReference type="PANTHER" id="PTHR47481:SF31">
    <property type="entry name" value="OS01G0873500 PROTEIN"/>
    <property type="match status" value="1"/>
</dbReference>
<keyword evidence="2" id="KW-1185">Reference proteome</keyword>
<gene>
    <name evidence="1" type="ORF">L3X38_000654</name>
</gene>
<evidence type="ECO:0000313" key="2">
    <source>
        <dbReference type="Proteomes" id="UP001054821"/>
    </source>
</evidence>
<dbReference type="AlphaFoldDB" id="A0AAD4ZI79"/>
<organism evidence="1 2">
    <name type="scientific">Prunus dulcis</name>
    <name type="common">Almond</name>
    <name type="synonym">Amygdalus dulcis</name>
    <dbReference type="NCBI Taxonomy" id="3755"/>
    <lineage>
        <taxon>Eukaryota</taxon>
        <taxon>Viridiplantae</taxon>
        <taxon>Streptophyta</taxon>
        <taxon>Embryophyta</taxon>
        <taxon>Tracheophyta</taxon>
        <taxon>Spermatophyta</taxon>
        <taxon>Magnoliopsida</taxon>
        <taxon>eudicotyledons</taxon>
        <taxon>Gunneridae</taxon>
        <taxon>Pentapetalae</taxon>
        <taxon>rosids</taxon>
        <taxon>fabids</taxon>
        <taxon>Rosales</taxon>
        <taxon>Rosaceae</taxon>
        <taxon>Amygdaloideae</taxon>
        <taxon>Amygdaleae</taxon>
        <taxon>Prunus</taxon>
    </lineage>
</organism>
<dbReference type="PANTHER" id="PTHR47481">
    <property type="match status" value="1"/>
</dbReference>
<name>A0AAD4ZI79_PRUDU</name>
<reference evidence="1 2" key="1">
    <citation type="journal article" date="2022" name="G3 (Bethesda)">
        <title>Whole-genome sequence and methylome profiling of the almond [Prunus dulcis (Mill.) D.A. Webb] cultivar 'Nonpareil'.</title>
        <authorList>
            <person name="D'Amico-Willman K.M."/>
            <person name="Ouma W.Z."/>
            <person name="Meulia T."/>
            <person name="Sideli G.M."/>
            <person name="Gradziel T.M."/>
            <person name="Fresnedo-Ramirez J."/>
        </authorList>
    </citation>
    <scope>NUCLEOTIDE SEQUENCE [LARGE SCALE GENOMIC DNA]</scope>
    <source>
        <strain evidence="1">Clone GOH B32 T37-40</strain>
    </source>
</reference>
<dbReference type="Proteomes" id="UP001054821">
    <property type="component" value="Chromosome 1"/>
</dbReference>
<dbReference type="Pfam" id="PF14223">
    <property type="entry name" value="Retrotran_gag_2"/>
    <property type="match status" value="1"/>
</dbReference>
<sequence>MTTATNTQLAQSIPNPEHDTWFTVNQQIVSILTTTLTESIAQLTIGFDTSKAIWDCLERHFSQKFVVSATNLKMQLLDLNKGIQSVDECLRHAKLIVDVLAFINKHGPEEDLVIATLHGLGPDYIMLRTALTQNPPLPDFTELRARIISFDA</sequence>
<protein>
    <submittedName>
        <fullName evidence="1">Uncharacterized protein</fullName>
    </submittedName>
</protein>
<comment type="caution">
    <text evidence="1">The sequence shown here is derived from an EMBL/GenBank/DDBJ whole genome shotgun (WGS) entry which is preliminary data.</text>
</comment>